<name>A0A0G4ERT2_VITBC</name>
<dbReference type="EMBL" id="CDMY01000295">
    <property type="protein sequence ID" value="CEM00602.1"/>
    <property type="molecule type" value="Genomic_DNA"/>
</dbReference>
<sequence>MGWVHFFKIYVNDYLTNPVVRSRYHEWIKFFAVPPALLILYFNYWEQVVKGSLERKRAEARERRVAERNRIFEETIIPAPVSAMHQCKWSDKGHH</sequence>
<organism evidence="1 2">
    <name type="scientific">Vitrella brassicaformis (strain CCMP3155)</name>
    <dbReference type="NCBI Taxonomy" id="1169540"/>
    <lineage>
        <taxon>Eukaryota</taxon>
        <taxon>Sar</taxon>
        <taxon>Alveolata</taxon>
        <taxon>Colpodellida</taxon>
        <taxon>Vitrellaceae</taxon>
        <taxon>Vitrella</taxon>
    </lineage>
</organism>
<dbReference type="Proteomes" id="UP000041254">
    <property type="component" value="Unassembled WGS sequence"/>
</dbReference>
<proteinExistence type="predicted"/>
<evidence type="ECO:0000313" key="2">
    <source>
        <dbReference type="Proteomes" id="UP000041254"/>
    </source>
</evidence>
<dbReference type="VEuPathDB" id="CryptoDB:Vbra_12871"/>
<evidence type="ECO:0000313" key="1">
    <source>
        <dbReference type="EMBL" id="CEM00602.1"/>
    </source>
</evidence>
<protein>
    <submittedName>
        <fullName evidence="1">Uncharacterized protein</fullName>
    </submittedName>
</protein>
<reference evidence="1 2" key="1">
    <citation type="submission" date="2014-11" db="EMBL/GenBank/DDBJ databases">
        <authorList>
            <person name="Zhu J."/>
            <person name="Qi W."/>
            <person name="Song R."/>
        </authorList>
    </citation>
    <scope>NUCLEOTIDE SEQUENCE [LARGE SCALE GENOMIC DNA]</scope>
</reference>
<dbReference type="InParanoid" id="A0A0G4ERT2"/>
<dbReference type="AlphaFoldDB" id="A0A0G4ERT2"/>
<accession>A0A0G4ERT2</accession>
<gene>
    <name evidence="1" type="ORF">Vbra_12871</name>
</gene>
<keyword evidence="2" id="KW-1185">Reference proteome</keyword>